<evidence type="ECO:0000256" key="1">
    <source>
        <dbReference type="SAM" id="SignalP"/>
    </source>
</evidence>
<sequence>MPTRSLVLTATALTTLAAGLATGVAPSQAAPAAAPSAATVPAAATATSARILFDDGHAETAGNADWIISTSIPNPFNQKASPTAETDWTGAISSWGVSLAQYPTYYPTLRTTTGALTYGTTGSLDLKNFDELVIPEPNTAFTAAERTAIMQFVQNGGGLFLITDHDQSDRNNDGVDSVDIANQLFTSNGVDNTNPFGITVDYKNYSSEDETNIPSAARTHPVIDGPWGTVTGSILRGGTTFTISTSSNPNAQCLLYRNAVSNTGSTGCFFAVSQFGSGRVALWGDSSPVDDGTGQSGNTLYDGWNDPAGTDAELALNATDWLSHLS</sequence>
<dbReference type="Gene3D" id="3.40.50.880">
    <property type="match status" value="1"/>
</dbReference>
<dbReference type="RefSeq" id="WP_141788858.1">
    <property type="nucleotide sequence ID" value="NZ_BAAAKX010000007.1"/>
</dbReference>
<dbReference type="InterPro" id="IPR006311">
    <property type="entry name" value="TAT_signal"/>
</dbReference>
<dbReference type="OrthoDB" id="9814383at2"/>
<dbReference type="EMBL" id="VFOQ01000001">
    <property type="protein sequence ID" value="TQL61024.1"/>
    <property type="molecule type" value="Genomic_DNA"/>
</dbReference>
<evidence type="ECO:0000313" key="3">
    <source>
        <dbReference type="Proteomes" id="UP000319514"/>
    </source>
</evidence>
<dbReference type="SUPFAM" id="SSF52317">
    <property type="entry name" value="Class I glutamine amidotransferase-like"/>
    <property type="match status" value="1"/>
</dbReference>
<organism evidence="2 3">
    <name type="scientific">Oryzihumus leptocrescens</name>
    <dbReference type="NCBI Taxonomy" id="297536"/>
    <lineage>
        <taxon>Bacteria</taxon>
        <taxon>Bacillati</taxon>
        <taxon>Actinomycetota</taxon>
        <taxon>Actinomycetes</taxon>
        <taxon>Micrococcales</taxon>
        <taxon>Intrasporangiaceae</taxon>
        <taxon>Oryzihumus</taxon>
    </lineage>
</organism>
<reference evidence="2 3" key="1">
    <citation type="submission" date="2019-06" db="EMBL/GenBank/DDBJ databases">
        <title>Sequencing the genomes of 1000 actinobacteria strains.</title>
        <authorList>
            <person name="Klenk H.-P."/>
        </authorList>
    </citation>
    <scope>NUCLEOTIDE SEQUENCE [LARGE SCALE GENOMIC DNA]</scope>
    <source>
        <strain evidence="2 3">DSM 18082</strain>
    </source>
</reference>
<dbReference type="AlphaFoldDB" id="A0A542ZKZ8"/>
<evidence type="ECO:0008006" key="4">
    <source>
        <dbReference type="Google" id="ProtNLM"/>
    </source>
</evidence>
<gene>
    <name evidence="2" type="ORF">FB474_2428</name>
</gene>
<dbReference type="Proteomes" id="UP000319514">
    <property type="component" value="Unassembled WGS sequence"/>
</dbReference>
<protein>
    <recommendedName>
        <fullName evidence="4">Hydrolase</fullName>
    </recommendedName>
</protein>
<accession>A0A542ZKZ8</accession>
<feature type="chain" id="PRO_5021994336" description="Hydrolase" evidence="1">
    <location>
        <begin position="30"/>
        <end position="326"/>
    </location>
</feature>
<evidence type="ECO:0000313" key="2">
    <source>
        <dbReference type="EMBL" id="TQL61024.1"/>
    </source>
</evidence>
<keyword evidence="1" id="KW-0732">Signal</keyword>
<dbReference type="PROSITE" id="PS51318">
    <property type="entry name" value="TAT"/>
    <property type="match status" value="1"/>
</dbReference>
<proteinExistence type="predicted"/>
<feature type="signal peptide" evidence="1">
    <location>
        <begin position="1"/>
        <end position="29"/>
    </location>
</feature>
<keyword evidence="3" id="KW-1185">Reference proteome</keyword>
<comment type="caution">
    <text evidence="2">The sequence shown here is derived from an EMBL/GenBank/DDBJ whole genome shotgun (WGS) entry which is preliminary data.</text>
</comment>
<dbReference type="InterPro" id="IPR029062">
    <property type="entry name" value="Class_I_gatase-like"/>
</dbReference>
<name>A0A542ZKZ8_9MICO</name>